<dbReference type="Gene3D" id="3.40.50.10540">
    <property type="entry name" value="Crotonobetainyl-coa:carnitine coa-transferase, domain 1"/>
    <property type="match status" value="1"/>
</dbReference>
<dbReference type="PANTHER" id="PTHR48207:SF3">
    <property type="entry name" value="SUCCINATE--HYDROXYMETHYLGLUTARATE COA-TRANSFERASE"/>
    <property type="match status" value="1"/>
</dbReference>
<dbReference type="Pfam" id="PF02515">
    <property type="entry name" value="CoA_transf_3"/>
    <property type="match status" value="1"/>
</dbReference>
<organism evidence="2 3">
    <name type="scientific">Bordetella petrii (strain ATCC BAA-461 / DSM 12804 / CCUG 43448 / CIP 107267 / Se-1111R)</name>
    <dbReference type="NCBI Taxonomy" id="340100"/>
    <lineage>
        <taxon>Bacteria</taxon>
        <taxon>Pseudomonadati</taxon>
        <taxon>Pseudomonadota</taxon>
        <taxon>Betaproteobacteria</taxon>
        <taxon>Burkholderiales</taxon>
        <taxon>Alcaligenaceae</taxon>
        <taxon>Bordetella</taxon>
    </lineage>
</organism>
<protein>
    <submittedName>
        <fullName evidence="2">Probable facyl-CoA transferase/carnitine dehydratase</fullName>
    </submittedName>
</protein>
<evidence type="ECO:0000313" key="3">
    <source>
        <dbReference type="Proteomes" id="UP000001225"/>
    </source>
</evidence>
<dbReference type="EMBL" id="AM902716">
    <property type="protein sequence ID" value="CAP43847.1"/>
    <property type="molecule type" value="Genomic_DNA"/>
</dbReference>
<evidence type="ECO:0000256" key="1">
    <source>
        <dbReference type="ARBA" id="ARBA00022679"/>
    </source>
</evidence>
<dbReference type="AlphaFoldDB" id="A9HYL4"/>
<dbReference type="PANTHER" id="PTHR48207">
    <property type="entry name" value="SUCCINATE--HYDROXYMETHYLGLUTARATE COA-TRANSFERASE"/>
    <property type="match status" value="1"/>
</dbReference>
<sequence>MALEHITVLDLTHMLAGPYGTMLLADLGARTIKVEPPGSGEGTRRLLEHDPDYSRDGMGAYFLTLNRNKRSVCIDLKSAAGLAVFKDLVRSVDVVFDNFSVGVTRRLGIDYDTLAAINPRIITCSVTGFGSTGPDTQRPAFDQVVQAMGGGMSITGTPEQGPTRSGIPIGDLGGGLFGALGVLAALAERERTGRGQHVDISMLDAQISLLNYMATMHLMSGIVPAGIGNGHFVHVPYNSYPTQDGHIIVACIGDAFWKRFLECIDLPALRKPEYDSQPGRYAAKAEIDTLVSAELRTRPTAYWLQKLSAARIPCGPVNNFRQALADTQVRARDMVVDVPLKSGATIQMPGNPIKLSTAQAAGFGSPPELGEHTDAVLGALPGYSHDRLAALRDAGAIA</sequence>
<gene>
    <name evidence="2" type="ordered locus">Bpet3504</name>
</gene>
<reference evidence="2 3" key="1">
    <citation type="journal article" date="2008" name="BMC Genomics">
        <title>The missing link: Bordetella petrii is endowed with both the metabolic versatility of environmental bacteria and virulence traits of pathogenic Bordetellae.</title>
        <authorList>
            <person name="Gross R."/>
            <person name="Guzman C.A."/>
            <person name="Sebaihia M."/>
            <person name="Martins Dos Santos V.A."/>
            <person name="Pieper D.H."/>
            <person name="Koebnik R."/>
            <person name="Lechner M."/>
            <person name="Bartels D."/>
            <person name="Buhrmester J."/>
            <person name="Choudhuri J.V."/>
            <person name="Ebensen T."/>
            <person name="Gaigalat L."/>
            <person name="Herrmann S."/>
            <person name="Khachane A.N."/>
            <person name="Larisch C."/>
            <person name="Link S."/>
            <person name="Linke B."/>
            <person name="Meyer F."/>
            <person name="Mormann S."/>
            <person name="Nakunst D."/>
            <person name="Rueckert C."/>
            <person name="Schneiker-Bekel S."/>
            <person name="Schulze K."/>
            <person name="Vorhoelter F.J."/>
            <person name="Yevsa T."/>
            <person name="Engle J.T."/>
            <person name="Goldman W.E."/>
            <person name="Puehler A."/>
            <person name="Goebel U.B."/>
            <person name="Goesmann A."/>
            <person name="Bloecker H."/>
            <person name="Kaiser O."/>
            <person name="Martinez-Arias R."/>
        </authorList>
    </citation>
    <scope>NUCLEOTIDE SEQUENCE [LARGE SCALE GENOMIC DNA]</scope>
    <source>
        <strain evidence="3">ATCC BAA-461 / DSM 12804 / CCUG 43448 / CIP 107267 / Se-1111R</strain>
    </source>
</reference>
<dbReference type="STRING" id="94624.Bpet3504"/>
<dbReference type="SUPFAM" id="SSF89796">
    <property type="entry name" value="CoA-transferase family III (CaiB/BaiF)"/>
    <property type="match status" value="1"/>
</dbReference>
<evidence type="ECO:0000313" key="2">
    <source>
        <dbReference type="EMBL" id="CAP43847.1"/>
    </source>
</evidence>
<dbReference type="eggNOG" id="COG1804">
    <property type="taxonomic scope" value="Bacteria"/>
</dbReference>
<dbReference type="Gene3D" id="3.30.1540.10">
    <property type="entry name" value="formyl-coa transferase, domain 3"/>
    <property type="match status" value="1"/>
</dbReference>
<dbReference type="InterPro" id="IPR044855">
    <property type="entry name" value="CoA-Trfase_III_dom3_sf"/>
</dbReference>
<dbReference type="InterPro" id="IPR050483">
    <property type="entry name" value="CoA-transferase_III_domain"/>
</dbReference>
<accession>A9HYL4</accession>
<dbReference type="KEGG" id="bpt:Bpet3504"/>
<name>A9HYL4_BORPD</name>
<proteinExistence type="predicted"/>
<dbReference type="GO" id="GO:0008410">
    <property type="term" value="F:CoA-transferase activity"/>
    <property type="evidence" value="ECO:0007669"/>
    <property type="project" value="TreeGrafter"/>
</dbReference>
<keyword evidence="3" id="KW-1185">Reference proteome</keyword>
<keyword evidence="1 2" id="KW-0808">Transferase</keyword>
<dbReference type="InterPro" id="IPR003673">
    <property type="entry name" value="CoA-Trfase_fam_III"/>
</dbReference>
<dbReference type="InterPro" id="IPR023606">
    <property type="entry name" value="CoA-Trfase_III_dom_1_sf"/>
</dbReference>
<dbReference type="Proteomes" id="UP000001225">
    <property type="component" value="Chromosome"/>
</dbReference>